<keyword evidence="9" id="KW-1185">Reference proteome</keyword>
<name>A0A842IA21_9RHOB</name>
<keyword evidence="5 6" id="KW-0472">Membrane</keyword>
<dbReference type="GO" id="GO:0016020">
    <property type="term" value="C:membrane"/>
    <property type="evidence" value="ECO:0007669"/>
    <property type="project" value="UniProtKB-SubCell"/>
</dbReference>
<evidence type="ECO:0000256" key="4">
    <source>
        <dbReference type="ARBA" id="ARBA00022989"/>
    </source>
</evidence>
<dbReference type="InterPro" id="IPR037185">
    <property type="entry name" value="EmrE-like"/>
</dbReference>
<evidence type="ECO:0000256" key="5">
    <source>
        <dbReference type="ARBA" id="ARBA00023136"/>
    </source>
</evidence>
<comment type="caution">
    <text evidence="8">The sequence shown here is derived from an EMBL/GenBank/DDBJ whole genome shotgun (WGS) entry which is preliminary data.</text>
</comment>
<organism evidence="8 9">
    <name type="scientific">Paragemmobacter straminiformis</name>
    <dbReference type="NCBI Taxonomy" id="2045119"/>
    <lineage>
        <taxon>Bacteria</taxon>
        <taxon>Pseudomonadati</taxon>
        <taxon>Pseudomonadota</taxon>
        <taxon>Alphaproteobacteria</taxon>
        <taxon>Rhodobacterales</taxon>
        <taxon>Paracoccaceae</taxon>
        <taxon>Paragemmobacter</taxon>
    </lineage>
</organism>
<feature type="transmembrane region" description="Helical" evidence="6">
    <location>
        <begin position="125"/>
        <end position="143"/>
    </location>
</feature>
<feature type="transmembrane region" description="Helical" evidence="6">
    <location>
        <begin position="38"/>
        <end position="58"/>
    </location>
</feature>
<feature type="transmembrane region" description="Helical" evidence="6">
    <location>
        <begin position="70"/>
        <end position="89"/>
    </location>
</feature>
<evidence type="ECO:0000256" key="1">
    <source>
        <dbReference type="ARBA" id="ARBA00004141"/>
    </source>
</evidence>
<dbReference type="InterPro" id="IPR050638">
    <property type="entry name" value="AA-Vitamin_Transporters"/>
</dbReference>
<accession>A0A842IA21</accession>
<dbReference type="Pfam" id="PF00892">
    <property type="entry name" value="EamA"/>
    <property type="match status" value="2"/>
</dbReference>
<evidence type="ECO:0000313" key="9">
    <source>
        <dbReference type="Proteomes" id="UP000555411"/>
    </source>
</evidence>
<dbReference type="SUPFAM" id="SSF103481">
    <property type="entry name" value="Multidrug resistance efflux transporter EmrE"/>
    <property type="match status" value="2"/>
</dbReference>
<keyword evidence="4 6" id="KW-1133">Transmembrane helix</keyword>
<feature type="transmembrane region" description="Helical" evidence="6">
    <location>
        <begin position="217"/>
        <end position="238"/>
    </location>
</feature>
<gene>
    <name evidence="8" type="ORF">H7F16_09960</name>
</gene>
<feature type="transmembrane region" description="Helical" evidence="6">
    <location>
        <begin position="101"/>
        <end position="118"/>
    </location>
</feature>
<comment type="subcellular location">
    <subcellularLocation>
        <location evidence="1">Membrane</location>
        <topology evidence="1">Multi-pass membrane protein</topology>
    </subcellularLocation>
</comment>
<feature type="domain" description="EamA" evidence="7">
    <location>
        <begin position="10"/>
        <end position="141"/>
    </location>
</feature>
<protein>
    <submittedName>
        <fullName evidence="8">DMT family transporter</fullName>
    </submittedName>
</protein>
<feature type="domain" description="EamA" evidence="7">
    <location>
        <begin position="154"/>
        <end position="289"/>
    </location>
</feature>
<dbReference type="PANTHER" id="PTHR32322">
    <property type="entry name" value="INNER MEMBRANE TRANSPORTER"/>
    <property type="match status" value="1"/>
</dbReference>
<evidence type="ECO:0000256" key="6">
    <source>
        <dbReference type="SAM" id="Phobius"/>
    </source>
</evidence>
<feature type="transmembrane region" description="Helical" evidence="6">
    <location>
        <begin position="185"/>
        <end position="205"/>
    </location>
</feature>
<evidence type="ECO:0000313" key="8">
    <source>
        <dbReference type="EMBL" id="MBC2835828.1"/>
    </source>
</evidence>
<reference evidence="8 9" key="1">
    <citation type="journal article" date="2017" name="Int. J. Syst. Evol. Microbiol.">
        <title>Gemmobacter straminiformis sp. nov., isolated from an artificial fountain.</title>
        <authorList>
            <person name="Kang J.Y."/>
            <person name="Kim M.J."/>
            <person name="Chun J."/>
            <person name="Son K.P."/>
            <person name="Jahng K.Y."/>
        </authorList>
    </citation>
    <scope>NUCLEOTIDE SEQUENCE [LARGE SCALE GENOMIC DNA]</scope>
    <source>
        <strain evidence="8 9">CAM-8</strain>
    </source>
</reference>
<dbReference type="AlphaFoldDB" id="A0A842IA21"/>
<feature type="transmembrane region" description="Helical" evidence="6">
    <location>
        <begin position="270"/>
        <end position="288"/>
    </location>
</feature>
<feature type="transmembrane region" description="Helical" evidence="6">
    <location>
        <begin position="245"/>
        <end position="264"/>
    </location>
</feature>
<dbReference type="PANTHER" id="PTHR32322:SF2">
    <property type="entry name" value="EAMA DOMAIN-CONTAINING PROTEIN"/>
    <property type="match status" value="1"/>
</dbReference>
<dbReference type="InterPro" id="IPR000620">
    <property type="entry name" value="EamA_dom"/>
</dbReference>
<dbReference type="RefSeq" id="WP_185797402.1">
    <property type="nucleotide sequence ID" value="NZ_JACLQD010000002.1"/>
</dbReference>
<comment type="similarity">
    <text evidence="2">Belongs to the EamA transporter family.</text>
</comment>
<proteinExistence type="inferred from homology"/>
<feature type="transmembrane region" description="Helical" evidence="6">
    <location>
        <begin position="155"/>
        <end position="173"/>
    </location>
</feature>
<sequence length="304" mass="32766">MRKDRLDGIGFAALLGVTLLLGANQIMVKLINQGLQPVFFAGLRSVLGLGFVWLWLWFRGRPPVLRRADLRAGLLIGTVFAAEFLFLFIALDLTAVSRASIIFYSMPVWLALLAHFGLPGERITPFKAAGLACAFVGTAWAILSRSPDTAGSLTGDLYALGGAFGWAATAFVARKSRLREAGPEMQLFWMVLVSGPVLLLVSPAFGPLIRDLHPLHIVGLLFQSSIVVAGGFICWLWLLSVYPSATVASFSFLTPIFAMFMGWLLFDEQITAAILGAGVLVAAGIMLINRRSPAPQPVPAGNRP</sequence>
<dbReference type="Proteomes" id="UP000555411">
    <property type="component" value="Unassembled WGS sequence"/>
</dbReference>
<keyword evidence="3 6" id="KW-0812">Transmembrane</keyword>
<evidence type="ECO:0000256" key="3">
    <source>
        <dbReference type="ARBA" id="ARBA00022692"/>
    </source>
</evidence>
<evidence type="ECO:0000259" key="7">
    <source>
        <dbReference type="Pfam" id="PF00892"/>
    </source>
</evidence>
<evidence type="ECO:0000256" key="2">
    <source>
        <dbReference type="ARBA" id="ARBA00007362"/>
    </source>
</evidence>
<dbReference type="EMBL" id="JACLQD010000002">
    <property type="protein sequence ID" value="MBC2835828.1"/>
    <property type="molecule type" value="Genomic_DNA"/>
</dbReference>